<protein>
    <recommendedName>
        <fullName evidence="10">Porin</fullName>
    </recommendedName>
</protein>
<dbReference type="GO" id="GO:0015288">
    <property type="term" value="F:porin activity"/>
    <property type="evidence" value="ECO:0007669"/>
    <property type="project" value="UniProtKB-KW"/>
</dbReference>
<evidence type="ECO:0000313" key="11">
    <source>
        <dbReference type="EMBL" id="BAT60742.1"/>
    </source>
</evidence>
<dbReference type="GO" id="GO:0046930">
    <property type="term" value="C:pore complex"/>
    <property type="evidence" value="ECO:0007669"/>
    <property type="project" value="UniProtKB-KW"/>
</dbReference>
<evidence type="ECO:0000256" key="1">
    <source>
        <dbReference type="ARBA" id="ARBA00009521"/>
    </source>
</evidence>
<dbReference type="RefSeq" id="WP_157746770.1">
    <property type="nucleotide sequence ID" value="NZ_AP014946.1"/>
</dbReference>
<comment type="function">
    <text evidence="10">Forms passive diffusion pores that allow small molecular weight hydrophilic materials across the outer membrane.</text>
</comment>
<keyword evidence="7 10" id="KW-0626">Porin</keyword>
<keyword evidence="4 10" id="KW-0812">Transmembrane</keyword>
<evidence type="ECO:0000256" key="8">
    <source>
        <dbReference type="ARBA" id="ARBA00023136"/>
    </source>
</evidence>
<comment type="domain">
    <text evidence="10">Consists of 16-stranded beta-barrel sheets, with large surface-exposed loops, that form a transmembrane pore at the center of each barrel. The pore is partially ocluded by a peptide loop that folds into the pore lumen.</text>
</comment>
<reference evidence="11 12" key="1">
    <citation type="submission" date="2015-08" db="EMBL/GenBank/DDBJ databases">
        <title>Investigation of the bacterial diversity of lava forest soil.</title>
        <authorList>
            <person name="Lee J.S."/>
        </authorList>
    </citation>
    <scope>NUCLEOTIDE SEQUENCE [LARGE SCALE GENOMIC DNA]</scope>
    <source>
        <strain evidence="11 12">GJW-30</strain>
    </source>
</reference>
<dbReference type="InterPro" id="IPR003684">
    <property type="entry name" value="Porin_alphabac"/>
</dbReference>
<gene>
    <name evidence="11" type="ORF">GJW-30_1_03291</name>
</gene>
<evidence type="ECO:0000256" key="5">
    <source>
        <dbReference type="ARBA" id="ARBA00022729"/>
    </source>
</evidence>
<proteinExistence type="inferred from homology"/>
<keyword evidence="5" id="KW-0732">Signal</keyword>
<evidence type="ECO:0000256" key="10">
    <source>
        <dbReference type="RuleBase" id="RU364005"/>
    </source>
</evidence>
<evidence type="ECO:0000256" key="4">
    <source>
        <dbReference type="ARBA" id="ARBA00022692"/>
    </source>
</evidence>
<dbReference type="GO" id="GO:0009279">
    <property type="term" value="C:cell outer membrane"/>
    <property type="evidence" value="ECO:0007669"/>
    <property type="project" value="UniProtKB-SubCell"/>
</dbReference>
<sequence>MVYTVWRRTGLVWAGAGGSPLAGATLGQNGSAAAGVETGGVPYYGYYRASQYPDIVANLRLDQPWGSAQINAAIHDVSGGCNGSCATGAFGSATGFAIGGGVKFNLPFAAGDELWIQGTYADGATSYLGPYKPYGTDGVAVIRGDAANGSGKFTTALLADAAIGIDGKVNTVKGYQFTVAGQHFWTPSLRTSVFGGYLKLDYSGAATDAVCTAYVAGGTKASKAGCNPDVAIWQIGSRTIWTPVTNLDIGVEVLYSKIDQNHTGSWDFSKASLGGNSTGLYQARDVGIWQGTLRVTRSFWP</sequence>
<accession>A0A0S3PXV5</accession>
<keyword evidence="12" id="KW-1185">Reference proteome</keyword>
<evidence type="ECO:0000256" key="9">
    <source>
        <dbReference type="ARBA" id="ARBA00023237"/>
    </source>
</evidence>
<dbReference type="GO" id="GO:0006811">
    <property type="term" value="P:monoatomic ion transport"/>
    <property type="evidence" value="ECO:0007669"/>
    <property type="project" value="UniProtKB-KW"/>
</dbReference>
<evidence type="ECO:0000256" key="2">
    <source>
        <dbReference type="ARBA" id="ARBA00022448"/>
    </source>
</evidence>
<dbReference type="AlphaFoldDB" id="A0A0S3PXV5"/>
<keyword evidence="8 10" id="KW-0472">Membrane</keyword>
<evidence type="ECO:0000256" key="3">
    <source>
        <dbReference type="ARBA" id="ARBA00022452"/>
    </source>
</evidence>
<evidence type="ECO:0000256" key="6">
    <source>
        <dbReference type="ARBA" id="ARBA00023065"/>
    </source>
</evidence>
<dbReference type="KEGG" id="vgo:GJW-30_1_03291"/>
<comment type="similarity">
    <text evidence="1 10">Belongs to the alphaproteobacteria porin family.</text>
</comment>
<dbReference type="Pfam" id="PF02530">
    <property type="entry name" value="Porin_2"/>
    <property type="match status" value="1"/>
</dbReference>
<keyword evidence="2 10" id="KW-0813">Transport</keyword>
<organism evidence="11 12">
    <name type="scientific">Variibacter gotjawalensis</name>
    <dbReference type="NCBI Taxonomy" id="1333996"/>
    <lineage>
        <taxon>Bacteria</taxon>
        <taxon>Pseudomonadati</taxon>
        <taxon>Pseudomonadota</taxon>
        <taxon>Alphaproteobacteria</taxon>
        <taxon>Hyphomicrobiales</taxon>
        <taxon>Nitrobacteraceae</taxon>
        <taxon>Variibacter</taxon>
    </lineage>
</organism>
<evidence type="ECO:0000256" key="7">
    <source>
        <dbReference type="ARBA" id="ARBA00023114"/>
    </source>
</evidence>
<comment type="subcellular location">
    <subcellularLocation>
        <location evidence="10">Cell outer membrane</location>
        <topology evidence="10">Multi-pass membrane protein</topology>
    </subcellularLocation>
</comment>
<keyword evidence="9 10" id="KW-0998">Cell outer membrane</keyword>
<evidence type="ECO:0000313" key="12">
    <source>
        <dbReference type="Proteomes" id="UP000236884"/>
    </source>
</evidence>
<keyword evidence="3 10" id="KW-1134">Transmembrane beta strand</keyword>
<dbReference type="EMBL" id="AP014946">
    <property type="protein sequence ID" value="BAT60742.1"/>
    <property type="molecule type" value="Genomic_DNA"/>
</dbReference>
<dbReference type="Proteomes" id="UP000236884">
    <property type="component" value="Chromosome"/>
</dbReference>
<name>A0A0S3PXV5_9BRAD</name>
<keyword evidence="6 10" id="KW-0406">Ion transport</keyword>